<evidence type="ECO:0000256" key="1">
    <source>
        <dbReference type="SAM" id="MobiDB-lite"/>
    </source>
</evidence>
<dbReference type="AlphaFoldDB" id="A0A8H8DK72"/>
<organism evidence="2 3">
    <name type="scientific">Olpidium bornovanus</name>
    <dbReference type="NCBI Taxonomy" id="278681"/>
    <lineage>
        <taxon>Eukaryota</taxon>
        <taxon>Fungi</taxon>
        <taxon>Fungi incertae sedis</taxon>
        <taxon>Olpidiomycota</taxon>
        <taxon>Olpidiomycotina</taxon>
        <taxon>Olpidiomycetes</taxon>
        <taxon>Olpidiales</taxon>
        <taxon>Olpidiaceae</taxon>
        <taxon>Olpidium</taxon>
    </lineage>
</organism>
<keyword evidence="3" id="KW-1185">Reference proteome</keyword>
<dbReference type="EMBL" id="JAEFCI010003400">
    <property type="protein sequence ID" value="KAG5461604.1"/>
    <property type="molecule type" value="Genomic_DNA"/>
</dbReference>
<feature type="non-terminal residue" evidence="2">
    <location>
        <position position="1"/>
    </location>
</feature>
<evidence type="ECO:0000313" key="2">
    <source>
        <dbReference type="EMBL" id="KAG5461604.1"/>
    </source>
</evidence>
<protein>
    <submittedName>
        <fullName evidence="2">Uncharacterized protein</fullName>
    </submittedName>
</protein>
<comment type="caution">
    <text evidence="2">The sequence shown here is derived from an EMBL/GenBank/DDBJ whole genome shotgun (WGS) entry which is preliminary data.</text>
</comment>
<sequence>KKKFSAFPPAWLSTSFLSRQPACPSSAVRFPRPHAPEHPRPPADAQPAEHVDGPRSIPAGRSCKPVSRAGSCPAFFRSERRSGLICPTRPLPQDLSPPLLPHFSSPTSSVPPAATAQDPQGGARSRRRKSGRGPAEQGGRAGRAAGRHVVPAPEIVAERSARGEGPAAQRSQQPGRFVRNAGDAVALRQHVPAGASRAAAAQPVLDPDQLHQLLRPEAPVWRGAHQRGHNRLLRGHRYGTAGTGLEIEEERRPRRDGVVYRRRTRAAGDRSTSSPGTAFIRLMERKLPAALRAVLDPLPVPLGDPQLARRLAGRQESVREQREHALPGIPVGKPHVRLLHRRQQHVHDQLAGKAAAGVEAAAARNRNEER</sequence>
<feature type="compositionally biased region" description="Low complexity" evidence="1">
    <location>
        <begin position="351"/>
        <end position="364"/>
    </location>
</feature>
<proteinExistence type="predicted"/>
<gene>
    <name evidence="2" type="ORF">BJ554DRAFT_6178</name>
</gene>
<reference evidence="2 3" key="1">
    <citation type="journal article" name="Sci. Rep.">
        <title>Genome-scale phylogenetic analyses confirm Olpidium as the closest living zoosporic fungus to the non-flagellated, terrestrial fungi.</title>
        <authorList>
            <person name="Chang Y."/>
            <person name="Rochon D."/>
            <person name="Sekimoto S."/>
            <person name="Wang Y."/>
            <person name="Chovatia M."/>
            <person name="Sandor L."/>
            <person name="Salamov A."/>
            <person name="Grigoriev I.V."/>
            <person name="Stajich J.E."/>
            <person name="Spatafora J.W."/>
        </authorList>
    </citation>
    <scope>NUCLEOTIDE SEQUENCE [LARGE SCALE GENOMIC DNA]</scope>
    <source>
        <strain evidence="2">S191</strain>
    </source>
</reference>
<feature type="compositionally biased region" description="Basic and acidic residues" evidence="1">
    <location>
        <begin position="34"/>
        <end position="53"/>
    </location>
</feature>
<feature type="region of interest" description="Disordered" evidence="1">
    <location>
        <begin position="345"/>
        <end position="370"/>
    </location>
</feature>
<evidence type="ECO:0000313" key="3">
    <source>
        <dbReference type="Proteomes" id="UP000673691"/>
    </source>
</evidence>
<feature type="region of interest" description="Disordered" evidence="1">
    <location>
        <begin position="157"/>
        <end position="176"/>
    </location>
</feature>
<feature type="compositionally biased region" description="Low complexity" evidence="1">
    <location>
        <begin position="132"/>
        <end position="144"/>
    </location>
</feature>
<accession>A0A8H8DK72</accession>
<name>A0A8H8DK72_9FUNG</name>
<feature type="compositionally biased region" description="Low complexity" evidence="1">
    <location>
        <begin position="91"/>
        <end position="116"/>
    </location>
</feature>
<feature type="region of interest" description="Disordered" evidence="1">
    <location>
        <begin position="22"/>
        <end position="150"/>
    </location>
</feature>
<dbReference type="Proteomes" id="UP000673691">
    <property type="component" value="Unassembled WGS sequence"/>
</dbReference>